<sequence>MSHRRNTNTPPPPQQQQQRLPLVVTLNCIEDCAIEQDSLSGVALIEHVPLGRLSDGKIESAAAVLLHSLAYLPRAAQRRLRPYQLILCLGSADRAVDSALAADLGLRLVHVDTSRAEEIADTVMALFLGLLRRTHLLSRHALSASGWLGSVQPLCRGMRRCRGLVLGIVGRSASARSLATRSLAFKMSVLYFDVHEGPGKLTRSSITFPLAARRMDTLNDLLAASDLISLHCALTNETVQIINEECLQHIKPGAFLVNTGSSQLLDDCALKQLLIDGTLAGCALDGAEGPQWMEAWVKEMPNVLILPRSADYSEEVWMEIRDKAISILQSFFFDGIVPKNAVSDEEGEESEIGDESEQFHRQDKESTLQDSVGEQLTDDIQLTPETSHKKVSGQSIESTSQAQGSGMSQNTTTRSDERRSRSGKKAKKRHGRLKPRQKSDNPSQLEKESTSHQEDDTAMSGSDQVISSSSRFASPEDSRSRKTPIELMQESSSGQLSRSGKKLSGKYDELLKDGHIIALYARDRPALHVSRQRAKGGGWFLDALSNVTKRDPAAQFLVVFRNKDTIGLRSLAAGGKLLQINRRMEFVFTSHSFDVWESWMLEGSLDECRLVNCRNPLYQARWPRAVRLRHFFPSDLQDFSFGNDKAVKVTQDPVVSAANTTNNNHKLVSFSEDPNKKIRKPYTITKSRESWTEQEHDKFLEALQLFDRDWKKIEAFVGSKTVIQIRSHAQKYFLKVQKSGTSEHVPPPRPKRKAAHPYPQKAPKSAAVASQVTGSFQSSSALLEPGYLYRPDSTSVLGNPITSGALSTWSFNSVPPVSMLQMTNDDVGLAGPTIANKCCYSSSNESASRTWQTGKIIDKRAQGKPERVMPDFAQVYSFIGSVFDPNGSDHLQRLKQMDPINLETVLLLMRNLSINLTSPEFEDHRRLLASYDVDSEKANEIEGGAYRNTTVDRLGNPIPAI</sequence>
<organism evidence="1 2">
    <name type="scientific">Populus alba</name>
    <name type="common">White poplar</name>
    <dbReference type="NCBI Taxonomy" id="43335"/>
    <lineage>
        <taxon>Eukaryota</taxon>
        <taxon>Viridiplantae</taxon>
        <taxon>Streptophyta</taxon>
        <taxon>Embryophyta</taxon>
        <taxon>Tracheophyta</taxon>
        <taxon>Spermatophyta</taxon>
        <taxon>Magnoliopsida</taxon>
        <taxon>eudicotyledons</taxon>
        <taxon>Gunneridae</taxon>
        <taxon>Pentapetalae</taxon>
        <taxon>rosids</taxon>
        <taxon>fabids</taxon>
        <taxon>Malpighiales</taxon>
        <taxon>Salicaceae</taxon>
        <taxon>Saliceae</taxon>
        <taxon>Populus</taxon>
    </lineage>
</organism>
<protein>
    <submittedName>
        <fullName evidence="1">Uncharacterized protein</fullName>
    </submittedName>
</protein>
<evidence type="ECO:0000313" key="2">
    <source>
        <dbReference type="Proteomes" id="UP000309997"/>
    </source>
</evidence>
<proteinExistence type="predicted"/>
<comment type="caution">
    <text evidence="1">The sequence shown here is derived from an EMBL/GenBank/DDBJ whole genome shotgun (WGS) entry which is preliminary data.</text>
</comment>
<gene>
    <name evidence="1" type="ORF">D5086_025953</name>
</gene>
<evidence type="ECO:0000313" key="1">
    <source>
        <dbReference type="EMBL" id="KAL3572049.1"/>
    </source>
</evidence>
<reference evidence="1 2" key="1">
    <citation type="journal article" date="2024" name="Plant Biotechnol. J.">
        <title>Genome and CRISPR/Cas9 system of a widespread forest tree (Populus alba) in the world.</title>
        <authorList>
            <person name="Liu Y.J."/>
            <person name="Jiang P.F."/>
            <person name="Han X.M."/>
            <person name="Li X.Y."/>
            <person name="Wang H.M."/>
            <person name="Wang Y.J."/>
            <person name="Wang X.X."/>
            <person name="Zeng Q.Y."/>
        </authorList>
    </citation>
    <scope>NUCLEOTIDE SEQUENCE [LARGE SCALE GENOMIC DNA]</scope>
    <source>
        <strain evidence="2">cv. PAL-ZL1</strain>
    </source>
</reference>
<dbReference type="Proteomes" id="UP000309997">
    <property type="component" value="Unassembled WGS sequence"/>
</dbReference>
<keyword evidence="2" id="KW-1185">Reference proteome</keyword>
<accession>A0ACC4B1E5</accession>
<name>A0ACC4B1E5_POPAL</name>
<dbReference type="EMBL" id="RCHU02000014">
    <property type="protein sequence ID" value="KAL3572049.1"/>
    <property type="molecule type" value="Genomic_DNA"/>
</dbReference>